<dbReference type="Proteomes" id="UP000887565">
    <property type="component" value="Unplaced"/>
</dbReference>
<evidence type="ECO:0000256" key="1">
    <source>
        <dbReference type="SAM" id="MobiDB-lite"/>
    </source>
</evidence>
<dbReference type="AlphaFoldDB" id="A0A915IGP3"/>
<dbReference type="WBParaSite" id="nRc.2.0.1.t13285-RA">
    <property type="protein sequence ID" value="nRc.2.0.1.t13285-RA"/>
    <property type="gene ID" value="nRc.2.0.1.g13285"/>
</dbReference>
<evidence type="ECO:0000313" key="2">
    <source>
        <dbReference type="Proteomes" id="UP000887565"/>
    </source>
</evidence>
<proteinExistence type="predicted"/>
<sequence length="242" mass="27093">MGEQSQQLQPHPRTAENLRLALNQNKVQWCLLNPSPTPIVLYFQDQNEFPENEHAHRRKMWQTSNAQKFDNEGHLLAPIDNMLPSQRSDHREVLSKCPSLCVPCTSGDNDNISSRAHSDRSEISGGATLGKSNSSGEQPQSLLDRFLRRRPAPSLPSSPRVGERPATAAAPTALLRPTRHVYKVDSVNLEGYVRLNQYKLTGEIGQCYVQDETPHAAISMRVVSKMLNGRNAMPTRVNPLRL</sequence>
<organism evidence="2 3">
    <name type="scientific">Romanomermis culicivorax</name>
    <name type="common">Nematode worm</name>
    <dbReference type="NCBI Taxonomy" id="13658"/>
    <lineage>
        <taxon>Eukaryota</taxon>
        <taxon>Metazoa</taxon>
        <taxon>Ecdysozoa</taxon>
        <taxon>Nematoda</taxon>
        <taxon>Enoplea</taxon>
        <taxon>Dorylaimia</taxon>
        <taxon>Mermithida</taxon>
        <taxon>Mermithoidea</taxon>
        <taxon>Mermithidae</taxon>
        <taxon>Romanomermis</taxon>
    </lineage>
</organism>
<feature type="compositionally biased region" description="Polar residues" evidence="1">
    <location>
        <begin position="130"/>
        <end position="140"/>
    </location>
</feature>
<protein>
    <submittedName>
        <fullName evidence="3">Uncharacterized protein</fullName>
    </submittedName>
</protein>
<evidence type="ECO:0000313" key="3">
    <source>
        <dbReference type="WBParaSite" id="nRc.2.0.1.t13285-RA"/>
    </source>
</evidence>
<feature type="region of interest" description="Disordered" evidence="1">
    <location>
        <begin position="150"/>
        <end position="169"/>
    </location>
</feature>
<keyword evidence="2" id="KW-1185">Reference proteome</keyword>
<feature type="compositionally biased region" description="Low complexity" evidence="1">
    <location>
        <begin position="155"/>
        <end position="169"/>
    </location>
</feature>
<accession>A0A915IGP3</accession>
<reference evidence="3" key="1">
    <citation type="submission" date="2022-11" db="UniProtKB">
        <authorList>
            <consortium name="WormBaseParasite"/>
        </authorList>
    </citation>
    <scope>IDENTIFICATION</scope>
</reference>
<name>A0A915IGP3_ROMCU</name>
<feature type="region of interest" description="Disordered" evidence="1">
    <location>
        <begin position="108"/>
        <end position="140"/>
    </location>
</feature>